<dbReference type="AlphaFoldDB" id="A0A1Z3ND46"/>
<dbReference type="EMBL" id="CP020946">
    <property type="protein sequence ID" value="ASD65399.1"/>
    <property type="molecule type" value="Genomic_DNA"/>
</dbReference>
<name>A0A1Z3ND46_BDEBC</name>
<protein>
    <submittedName>
        <fullName evidence="1">Uncharacterized protein</fullName>
    </submittedName>
</protein>
<dbReference type="OrthoDB" id="5287990at2"/>
<reference evidence="1 2" key="1">
    <citation type="submission" date="2017-04" db="EMBL/GenBank/DDBJ databases">
        <title>Whole genome sequence of Bdellovibrio bacteriovorus strain SSB218315.</title>
        <authorList>
            <person name="Oyedara O."/>
            <person name="Rodriguez-Perez M.A."/>
        </authorList>
    </citation>
    <scope>NUCLEOTIDE SEQUENCE [LARGE SCALE GENOMIC DNA]</scope>
    <source>
        <strain evidence="1 2">SSB218315</strain>
    </source>
</reference>
<gene>
    <name evidence="1" type="ORF">B9G79_04645</name>
</gene>
<accession>A0A1Z3ND46</accession>
<evidence type="ECO:0000313" key="2">
    <source>
        <dbReference type="Proteomes" id="UP000197003"/>
    </source>
</evidence>
<evidence type="ECO:0000313" key="1">
    <source>
        <dbReference type="EMBL" id="ASD65399.1"/>
    </source>
</evidence>
<proteinExistence type="predicted"/>
<sequence length="448" mass="51495">MEDFEMKVFKTFVGSAVVASMLWSQLALAITDEMRDLVLYETKANAVATRSNEKKVIHHYEIPLKILESDLKIDANAGYVKALTFERDGEKYVRWVLNPEDTRWEKAVRVFLLRNGIEPVKKAYFEGYMTASRSYILVDPVTGAEFSLKTSTNRTGGYWADKKQTWDDASQIRKISDYVIERLKSQPPLQHSIVLDEPIAFGIKRFDMGMIVRSYEELPGTGKRYVPGFSIMHEKLGRELAKANGSSDPATYWNENYNKPLARALAEFFVATGIRYDSPHSQNFLVELDERNKPTGKIVLRDFGDSYLYEKFFKAIKRTDIIDIWEKGNIMRGDMGMTVGILHGNQPPSWIDYRNDKSSADSYDKWGRDFFAEFEAEVKRQTGVDIPARTVIDRSIYEDPETKVKHKMGYFTRDYSLLSADNGFLKMVSKDQQREVGAARLCGRVFNH</sequence>
<organism evidence="1 2">
    <name type="scientific">Bdellovibrio bacteriovorus</name>
    <dbReference type="NCBI Taxonomy" id="959"/>
    <lineage>
        <taxon>Bacteria</taxon>
        <taxon>Pseudomonadati</taxon>
        <taxon>Bdellovibrionota</taxon>
        <taxon>Bdellovibrionia</taxon>
        <taxon>Bdellovibrionales</taxon>
        <taxon>Pseudobdellovibrionaceae</taxon>
        <taxon>Bdellovibrio</taxon>
    </lineage>
</organism>
<dbReference type="Proteomes" id="UP000197003">
    <property type="component" value="Chromosome"/>
</dbReference>